<feature type="transmembrane region" description="Helical" evidence="1">
    <location>
        <begin position="224"/>
        <end position="241"/>
    </location>
</feature>
<dbReference type="STRING" id="1202724.AM493_13475"/>
<reference evidence="3 4" key="1">
    <citation type="submission" date="2015-08" db="EMBL/GenBank/DDBJ databases">
        <title>Whole genome sequence of Flavobacterium akiainvivens IK-1T, from decaying Wikstroemia oahuensis, an endemic Hawaiian shrub.</title>
        <authorList>
            <person name="Wan X."/>
            <person name="Hou S."/>
            <person name="Saito J."/>
            <person name="Donachie S."/>
        </authorList>
    </citation>
    <scope>NUCLEOTIDE SEQUENCE [LARGE SCALE GENOMIC DNA]</scope>
    <source>
        <strain evidence="3 4">IK-1</strain>
    </source>
</reference>
<organism evidence="3 4">
    <name type="scientific">Flavobacterium akiainvivens</name>
    <dbReference type="NCBI Taxonomy" id="1202724"/>
    <lineage>
        <taxon>Bacteria</taxon>
        <taxon>Pseudomonadati</taxon>
        <taxon>Bacteroidota</taxon>
        <taxon>Flavobacteriia</taxon>
        <taxon>Flavobacteriales</taxon>
        <taxon>Flavobacteriaceae</taxon>
        <taxon>Flavobacterium</taxon>
    </lineage>
</organism>
<feature type="transmembrane region" description="Helical" evidence="1">
    <location>
        <begin position="173"/>
        <end position="190"/>
    </location>
</feature>
<feature type="transmembrane region" description="Helical" evidence="1">
    <location>
        <begin position="141"/>
        <end position="161"/>
    </location>
</feature>
<evidence type="ECO:0000259" key="2">
    <source>
        <dbReference type="Pfam" id="PF09925"/>
    </source>
</evidence>
<dbReference type="InterPro" id="IPR018677">
    <property type="entry name" value="DUF2157"/>
</dbReference>
<dbReference type="OrthoDB" id="642680at2"/>
<protein>
    <recommendedName>
        <fullName evidence="2">DUF2157 domain-containing protein</fullName>
    </recommendedName>
</protein>
<name>A0A0M8MJN5_9FLAO</name>
<keyword evidence="1" id="KW-0812">Transmembrane</keyword>
<feature type="transmembrane region" description="Helical" evidence="1">
    <location>
        <begin position="72"/>
        <end position="91"/>
    </location>
</feature>
<dbReference type="PATRIC" id="fig|1202724.3.peg.2791"/>
<keyword evidence="1" id="KW-1133">Transmembrane helix</keyword>
<feature type="transmembrane region" description="Helical" evidence="1">
    <location>
        <begin position="321"/>
        <end position="350"/>
    </location>
</feature>
<dbReference type="RefSeq" id="WP_054408553.1">
    <property type="nucleotide sequence ID" value="NZ_FOYA01000015.1"/>
</dbReference>
<comment type="caution">
    <text evidence="3">The sequence shown here is derived from an EMBL/GenBank/DDBJ whole genome shotgun (WGS) entry which is preliminary data.</text>
</comment>
<feature type="transmembrane region" description="Helical" evidence="1">
    <location>
        <begin position="38"/>
        <end position="60"/>
    </location>
</feature>
<feature type="transmembrane region" description="Helical" evidence="1">
    <location>
        <begin position="202"/>
        <end position="219"/>
    </location>
</feature>
<feature type="domain" description="DUF2157" evidence="2">
    <location>
        <begin position="10"/>
        <end position="150"/>
    </location>
</feature>
<feature type="transmembrane region" description="Helical" evidence="1">
    <location>
        <begin position="103"/>
        <end position="121"/>
    </location>
</feature>
<keyword evidence="1" id="KW-0472">Membrane</keyword>
<dbReference type="EMBL" id="LIYD01000005">
    <property type="protein sequence ID" value="KOS06928.1"/>
    <property type="molecule type" value="Genomic_DNA"/>
</dbReference>
<feature type="transmembrane region" description="Helical" evidence="1">
    <location>
        <begin position="389"/>
        <end position="410"/>
    </location>
</feature>
<dbReference type="Pfam" id="PF09925">
    <property type="entry name" value="DUF2157"/>
    <property type="match status" value="1"/>
</dbReference>
<gene>
    <name evidence="3" type="ORF">AM493_13475</name>
</gene>
<feature type="transmembrane region" description="Helical" evidence="1">
    <location>
        <begin position="261"/>
        <end position="279"/>
    </location>
</feature>
<dbReference type="Proteomes" id="UP000037755">
    <property type="component" value="Unassembled WGS sequence"/>
</dbReference>
<dbReference type="AlphaFoldDB" id="A0A0M8MJN5"/>
<evidence type="ECO:0000313" key="3">
    <source>
        <dbReference type="EMBL" id="KOS06928.1"/>
    </source>
</evidence>
<evidence type="ECO:0000256" key="1">
    <source>
        <dbReference type="SAM" id="Phobius"/>
    </source>
</evidence>
<sequence>MPLKKDLAELLAHNVISLTTARDIERYYDSKKQPAGNLLLTIFGIAGSALAGLGIILIFAHNWDAFTKPVKTGLAFLPLVLSQAFAAWCIIKKKGPAFKESAATLLFFSVGAAISLVAQIYNLPGDMPTFLCTWTLLCLPLVYVLDSQMCALLTILFATWYTGSGPYGSHNIPYMYMVLVGLVLPYYITSYKKQPDSNFVNFFGWALPLSLMVVLNTFAEGITLFYLALYMVMGCLLYNAGRLPVLAKNPRAAYGYRTVGLLSIVTVLFTGSFHLVWEVALYDGIAGDRSLIVWGILFVAAVVAAGAAWQKGQKPDMVSWITVLFPAIYLSVLIHHALPAILCNVLLLILSVVTINRGIAQYNFGTLNLGLGLLAILVACRFFDLEISFALRGLMFLVVGTGFFVANLILAKRKKTQTLNTIHNEN</sequence>
<evidence type="ECO:0000313" key="4">
    <source>
        <dbReference type="Proteomes" id="UP000037755"/>
    </source>
</evidence>
<accession>A0A0M8MJN5</accession>
<keyword evidence="4" id="KW-1185">Reference proteome</keyword>
<feature type="transmembrane region" description="Helical" evidence="1">
    <location>
        <begin position="362"/>
        <end position="383"/>
    </location>
</feature>
<feature type="transmembrane region" description="Helical" evidence="1">
    <location>
        <begin position="291"/>
        <end position="309"/>
    </location>
</feature>
<proteinExistence type="predicted"/>